<protein>
    <submittedName>
        <fullName evidence="2">Sulfotransferase family protein</fullName>
        <ecNumber evidence="2">2.8.2.-</ecNumber>
    </submittedName>
</protein>
<organism evidence="2 3">
    <name type="scientific">Rubritalea spongiae</name>
    <dbReference type="NCBI Taxonomy" id="430797"/>
    <lineage>
        <taxon>Bacteria</taxon>
        <taxon>Pseudomonadati</taxon>
        <taxon>Verrucomicrobiota</taxon>
        <taxon>Verrucomicrobiia</taxon>
        <taxon>Verrucomicrobiales</taxon>
        <taxon>Rubritaleaceae</taxon>
        <taxon>Rubritalea</taxon>
    </lineage>
</organism>
<dbReference type="SUPFAM" id="SSF52540">
    <property type="entry name" value="P-loop containing nucleoside triphosphate hydrolases"/>
    <property type="match status" value="1"/>
</dbReference>
<keyword evidence="3" id="KW-1185">Reference proteome</keyword>
<dbReference type="EMBL" id="JBHUJC010000020">
    <property type="protein sequence ID" value="MFD2276191.1"/>
    <property type="molecule type" value="Genomic_DNA"/>
</dbReference>
<dbReference type="Gene3D" id="3.40.50.300">
    <property type="entry name" value="P-loop containing nucleotide triphosphate hydrolases"/>
    <property type="match status" value="1"/>
</dbReference>
<name>A0ABW5E1G2_9BACT</name>
<dbReference type="InterPro" id="IPR026634">
    <property type="entry name" value="TPST-like"/>
</dbReference>
<dbReference type="InterPro" id="IPR027417">
    <property type="entry name" value="P-loop_NTPase"/>
</dbReference>
<dbReference type="Pfam" id="PF13469">
    <property type="entry name" value="Sulfotransfer_3"/>
    <property type="match status" value="1"/>
</dbReference>
<accession>A0ABW5E1G2</accession>
<dbReference type="PANTHER" id="PTHR12788">
    <property type="entry name" value="PROTEIN-TYROSINE SULFOTRANSFERASE 2"/>
    <property type="match status" value="1"/>
</dbReference>
<evidence type="ECO:0000313" key="3">
    <source>
        <dbReference type="Proteomes" id="UP001597297"/>
    </source>
</evidence>
<sequence length="323" mass="37365">MSSPIFIFSLPRSGSTLLQRILSGSQDISTAPEPWILLPFFSYENNISCYANYSHNTYVTAMNELFSRCDERKDFYYSSVRSGVSEFYDKLSDGKRYFLDKTPRYYLIAPSIVKAFPDAKYIFLWRNPAAIMSSISRTWLDSKWKMSTFEVDLYDGVESLVKTFQLDNKNFHSLRYEDLVKDPNTEITNLERFLDLENGDLSTDIVQTKLFSKSALGDPTGLLEYSNKISQDSLDRWKDEFKNNYRKKSGMNYLDWIGDERLNIMGYDKSSLVSDIKNAPLKGGYINDYVDFFVDEVKCLLQSKVLKKSVSDRLNGVKGKRLD</sequence>
<comment type="caution">
    <text evidence="2">The sequence shown here is derived from an EMBL/GenBank/DDBJ whole genome shotgun (WGS) entry which is preliminary data.</text>
</comment>
<gene>
    <name evidence="2" type="ORF">ACFSQZ_06910</name>
</gene>
<dbReference type="EC" id="2.8.2.-" evidence="2"/>
<dbReference type="PANTHER" id="PTHR12788:SF10">
    <property type="entry name" value="PROTEIN-TYROSINE SULFOTRANSFERASE"/>
    <property type="match status" value="1"/>
</dbReference>
<evidence type="ECO:0000313" key="2">
    <source>
        <dbReference type="EMBL" id="MFD2276191.1"/>
    </source>
</evidence>
<proteinExistence type="predicted"/>
<dbReference type="GO" id="GO:0016740">
    <property type="term" value="F:transferase activity"/>
    <property type="evidence" value="ECO:0007669"/>
    <property type="project" value="UniProtKB-KW"/>
</dbReference>
<keyword evidence="1 2" id="KW-0808">Transferase</keyword>
<dbReference type="Proteomes" id="UP001597297">
    <property type="component" value="Unassembled WGS sequence"/>
</dbReference>
<evidence type="ECO:0000256" key="1">
    <source>
        <dbReference type="ARBA" id="ARBA00022679"/>
    </source>
</evidence>
<dbReference type="RefSeq" id="WP_377094470.1">
    <property type="nucleotide sequence ID" value="NZ_JBHSJM010000001.1"/>
</dbReference>
<reference evidence="3" key="1">
    <citation type="journal article" date="2019" name="Int. J. Syst. Evol. Microbiol.">
        <title>The Global Catalogue of Microorganisms (GCM) 10K type strain sequencing project: providing services to taxonomists for standard genome sequencing and annotation.</title>
        <authorList>
            <consortium name="The Broad Institute Genomics Platform"/>
            <consortium name="The Broad Institute Genome Sequencing Center for Infectious Disease"/>
            <person name="Wu L."/>
            <person name="Ma J."/>
        </authorList>
    </citation>
    <scope>NUCLEOTIDE SEQUENCE [LARGE SCALE GENOMIC DNA]</scope>
    <source>
        <strain evidence="3">JCM 16545</strain>
    </source>
</reference>